<comment type="caution">
    <text evidence="2">The sequence shown here is derived from an EMBL/GenBank/DDBJ whole genome shotgun (WGS) entry which is preliminary data.</text>
</comment>
<dbReference type="AlphaFoldDB" id="A0AAV0FKJ3"/>
<dbReference type="EMBL" id="CAMAPF010000991">
    <property type="protein sequence ID" value="CAH9136011.1"/>
    <property type="molecule type" value="Genomic_DNA"/>
</dbReference>
<proteinExistence type="predicted"/>
<organism evidence="2 3">
    <name type="scientific">Cuscuta epithymum</name>
    <dbReference type="NCBI Taxonomy" id="186058"/>
    <lineage>
        <taxon>Eukaryota</taxon>
        <taxon>Viridiplantae</taxon>
        <taxon>Streptophyta</taxon>
        <taxon>Embryophyta</taxon>
        <taxon>Tracheophyta</taxon>
        <taxon>Spermatophyta</taxon>
        <taxon>Magnoliopsida</taxon>
        <taxon>eudicotyledons</taxon>
        <taxon>Gunneridae</taxon>
        <taxon>Pentapetalae</taxon>
        <taxon>asterids</taxon>
        <taxon>lamiids</taxon>
        <taxon>Solanales</taxon>
        <taxon>Convolvulaceae</taxon>
        <taxon>Cuscuteae</taxon>
        <taxon>Cuscuta</taxon>
        <taxon>Cuscuta subgen. Cuscuta</taxon>
    </lineage>
</organism>
<name>A0AAV0FKJ3_9ASTE</name>
<evidence type="ECO:0000256" key="1">
    <source>
        <dbReference type="SAM" id="MobiDB-lite"/>
    </source>
</evidence>
<feature type="region of interest" description="Disordered" evidence="1">
    <location>
        <begin position="1"/>
        <end position="32"/>
    </location>
</feature>
<protein>
    <submittedName>
        <fullName evidence="2">Uncharacterized protein</fullName>
    </submittedName>
</protein>
<evidence type="ECO:0000313" key="2">
    <source>
        <dbReference type="EMBL" id="CAH9136011.1"/>
    </source>
</evidence>
<sequence>MPYAEIAPEFDTGDASMPAGAEEATAAADPVQEEAQRVQFRGDGGARGGRVPLQIRRFCQDQKVLFVNEFRILKRKTRIEIPLFIDFFFLLKKILYVSRNYIFIFCE</sequence>
<feature type="compositionally biased region" description="Low complexity" evidence="1">
    <location>
        <begin position="19"/>
        <end position="28"/>
    </location>
</feature>
<gene>
    <name evidence="2" type="ORF">CEPIT_LOCUS34954</name>
</gene>
<dbReference type="Proteomes" id="UP001152523">
    <property type="component" value="Unassembled WGS sequence"/>
</dbReference>
<keyword evidence="3" id="KW-1185">Reference proteome</keyword>
<accession>A0AAV0FKJ3</accession>
<evidence type="ECO:0000313" key="3">
    <source>
        <dbReference type="Proteomes" id="UP001152523"/>
    </source>
</evidence>
<reference evidence="2" key="1">
    <citation type="submission" date="2022-07" db="EMBL/GenBank/DDBJ databases">
        <authorList>
            <person name="Macas J."/>
            <person name="Novak P."/>
            <person name="Neumann P."/>
        </authorList>
    </citation>
    <scope>NUCLEOTIDE SEQUENCE</scope>
</reference>